<dbReference type="RefSeq" id="WP_189675794.1">
    <property type="nucleotide sequence ID" value="NZ_BNAQ01000002.1"/>
</dbReference>
<dbReference type="SUPFAM" id="SSF52317">
    <property type="entry name" value="Class I glutamine amidotransferase-like"/>
    <property type="match status" value="1"/>
</dbReference>
<sequence length="271" mass="29032">MRIGIVAPAKGIDEALASRALGLAAVAMPSVDLVFHPQCFLSDGHFAGPDAARAAAFLEIANDPAFDAIWFARGGYGSNRILHTVMPQLGEAARRKTYLGFSDMGFLLGALYAAKIGRPAHGPMILDARRSDGGFAFARGLRWLATKDRAVLEPGLDGHPAAAFNLAILTALIGTPWLPDLTDHVLLIEEVSEPLYRIDRMLFTMAHATQLKGLAGVRLGNVTDIQANEPPWGESLETMIVRWCGEMGVRYLGRAEIGHGAGNHVVPFGLA</sequence>
<keyword evidence="3" id="KW-0645">Protease</keyword>
<feature type="domain" description="LD-carboxypeptidase N-terminal" evidence="6">
    <location>
        <begin position="3"/>
        <end position="114"/>
    </location>
</feature>
<dbReference type="InterPro" id="IPR027478">
    <property type="entry name" value="LdcA_N"/>
</dbReference>
<dbReference type="InterPro" id="IPR027461">
    <property type="entry name" value="Carboxypeptidase_A_C_sf"/>
</dbReference>
<protein>
    <submittedName>
        <fullName evidence="8">Peptidase S66</fullName>
    </submittedName>
</protein>
<keyword evidence="9" id="KW-1185">Reference proteome</keyword>
<dbReference type="PANTHER" id="PTHR30237">
    <property type="entry name" value="MURAMOYLTETRAPEPTIDE CARBOXYPEPTIDASE"/>
    <property type="match status" value="1"/>
</dbReference>
<evidence type="ECO:0000313" key="8">
    <source>
        <dbReference type="EMBL" id="GHH14224.1"/>
    </source>
</evidence>
<dbReference type="InterPro" id="IPR040449">
    <property type="entry name" value="Peptidase_S66_N"/>
</dbReference>
<evidence type="ECO:0000256" key="4">
    <source>
        <dbReference type="ARBA" id="ARBA00022801"/>
    </source>
</evidence>
<organism evidence="8 9">
    <name type="scientific">Sphingomonas glacialis</name>
    <dbReference type="NCBI Taxonomy" id="658225"/>
    <lineage>
        <taxon>Bacteria</taxon>
        <taxon>Pseudomonadati</taxon>
        <taxon>Pseudomonadota</taxon>
        <taxon>Alphaproteobacteria</taxon>
        <taxon>Sphingomonadales</taxon>
        <taxon>Sphingomonadaceae</taxon>
        <taxon>Sphingomonas</taxon>
    </lineage>
</organism>
<dbReference type="InterPro" id="IPR040921">
    <property type="entry name" value="Peptidase_S66C"/>
</dbReference>
<evidence type="ECO:0000256" key="1">
    <source>
        <dbReference type="ARBA" id="ARBA00010233"/>
    </source>
</evidence>
<evidence type="ECO:0000256" key="5">
    <source>
        <dbReference type="ARBA" id="ARBA00022825"/>
    </source>
</evidence>
<dbReference type="CDD" id="cd07025">
    <property type="entry name" value="Peptidase_S66"/>
    <property type="match status" value="1"/>
</dbReference>
<proteinExistence type="inferred from homology"/>
<evidence type="ECO:0000259" key="6">
    <source>
        <dbReference type="Pfam" id="PF02016"/>
    </source>
</evidence>
<reference evidence="9" key="1">
    <citation type="journal article" date="2019" name="Int. J. Syst. Evol. Microbiol.">
        <title>The Global Catalogue of Microorganisms (GCM) 10K type strain sequencing project: providing services to taxonomists for standard genome sequencing and annotation.</title>
        <authorList>
            <consortium name="The Broad Institute Genomics Platform"/>
            <consortium name="The Broad Institute Genome Sequencing Center for Infectious Disease"/>
            <person name="Wu L."/>
            <person name="Ma J."/>
        </authorList>
    </citation>
    <scope>NUCLEOTIDE SEQUENCE [LARGE SCALE GENOMIC DNA]</scope>
    <source>
        <strain evidence="9">CGMCC 1.8957</strain>
    </source>
</reference>
<dbReference type="Pfam" id="PF17676">
    <property type="entry name" value="Peptidase_S66C"/>
    <property type="match status" value="1"/>
</dbReference>
<keyword evidence="5" id="KW-0720">Serine protease</keyword>
<evidence type="ECO:0000313" key="9">
    <source>
        <dbReference type="Proteomes" id="UP000652430"/>
    </source>
</evidence>
<dbReference type="InterPro" id="IPR029062">
    <property type="entry name" value="Class_I_gatase-like"/>
</dbReference>
<feature type="domain" description="LD-carboxypeptidase C-terminal" evidence="7">
    <location>
        <begin position="165"/>
        <end position="270"/>
    </location>
</feature>
<keyword evidence="4" id="KW-0378">Hydrolase</keyword>
<evidence type="ECO:0000259" key="7">
    <source>
        <dbReference type="Pfam" id="PF17676"/>
    </source>
</evidence>
<evidence type="ECO:0000256" key="3">
    <source>
        <dbReference type="ARBA" id="ARBA00022670"/>
    </source>
</evidence>
<gene>
    <name evidence="8" type="ORF">GCM10008023_15720</name>
</gene>
<comment type="similarity">
    <text evidence="1">Belongs to the peptidase S66 family.</text>
</comment>
<keyword evidence="2" id="KW-0121">Carboxypeptidase</keyword>
<accession>A0ABQ3LHE1</accession>
<name>A0ABQ3LHE1_9SPHN</name>
<evidence type="ECO:0000256" key="2">
    <source>
        <dbReference type="ARBA" id="ARBA00022645"/>
    </source>
</evidence>
<dbReference type="PANTHER" id="PTHR30237:SF2">
    <property type="entry name" value="MUREIN TETRAPEPTIDE CARBOXYPEPTIDASE"/>
    <property type="match status" value="1"/>
</dbReference>
<dbReference type="Proteomes" id="UP000652430">
    <property type="component" value="Unassembled WGS sequence"/>
</dbReference>
<dbReference type="Pfam" id="PF02016">
    <property type="entry name" value="Peptidase_S66"/>
    <property type="match status" value="1"/>
</dbReference>
<comment type="caution">
    <text evidence="8">The sequence shown here is derived from an EMBL/GenBank/DDBJ whole genome shotgun (WGS) entry which is preliminary data.</text>
</comment>
<dbReference type="InterPro" id="IPR003507">
    <property type="entry name" value="S66_fam"/>
</dbReference>
<dbReference type="SUPFAM" id="SSF141986">
    <property type="entry name" value="LD-carboxypeptidase A C-terminal domain-like"/>
    <property type="match status" value="1"/>
</dbReference>
<dbReference type="Gene3D" id="3.40.50.10740">
    <property type="entry name" value="Class I glutamine amidotransferase-like"/>
    <property type="match status" value="1"/>
</dbReference>
<dbReference type="EMBL" id="BNAQ01000002">
    <property type="protein sequence ID" value="GHH14224.1"/>
    <property type="molecule type" value="Genomic_DNA"/>
</dbReference>
<dbReference type="Gene3D" id="3.50.30.60">
    <property type="entry name" value="LD-carboxypeptidase A C-terminal domain-like"/>
    <property type="match status" value="1"/>
</dbReference>